<gene>
    <name evidence="2" type="ORF">V6N12_054058</name>
</gene>
<dbReference type="EMBL" id="JBBPBM010000034">
    <property type="protein sequence ID" value="KAK8532622.1"/>
    <property type="molecule type" value="Genomic_DNA"/>
</dbReference>
<name>A0ABR2D9F8_9ROSI</name>
<evidence type="ECO:0000313" key="3">
    <source>
        <dbReference type="Proteomes" id="UP001472677"/>
    </source>
</evidence>
<evidence type="ECO:0000256" key="1">
    <source>
        <dbReference type="ARBA" id="ARBA00008668"/>
    </source>
</evidence>
<keyword evidence="3" id="KW-1185">Reference proteome</keyword>
<proteinExistence type="inferred from homology"/>
<dbReference type="PANTHER" id="PTHR22835">
    <property type="entry name" value="ZINC FINGER FYVE DOMAIN CONTAINING PROTEIN"/>
    <property type="match status" value="1"/>
</dbReference>
<sequence length="261" mass="29223">MKFGESSSESTSKKHVFQAPEVSAQMKGSVEEEALTAMCFGKEVNDENILEERKKATLQLGAEAIDVDRHGIVMVVESTSIGFEAKLVKFSPDRPLIINFGDSDLDTGRVLAGTGLPIGLPHGITVFHRGLIIDLFYATIVFVDVCSIKYTFFRKYIKEMVLRIHLWLVVAMGGPPYNYNKKGTYGQPGSTICNDASRLTVRDGVHYSEASNRAVSTTTLSSQYSTPQMKVMRFWNWKAWLILCLIMLRTNNWSQRQAVVL</sequence>
<dbReference type="Proteomes" id="UP001472677">
    <property type="component" value="Unassembled WGS sequence"/>
</dbReference>
<comment type="similarity">
    <text evidence="1">Belongs to the 'GDSL' lipolytic enzyme family.</text>
</comment>
<comment type="caution">
    <text evidence="2">The sequence shown here is derived from an EMBL/GenBank/DDBJ whole genome shotgun (WGS) entry which is preliminary data.</text>
</comment>
<protein>
    <submittedName>
        <fullName evidence="2">Uncharacterized protein</fullName>
    </submittedName>
</protein>
<dbReference type="PANTHER" id="PTHR22835:SF507">
    <property type="entry name" value="GDSL-LIKE LIPASE_ACYLHYDROLASE SUPERFAMILY PROTEIN"/>
    <property type="match status" value="1"/>
</dbReference>
<organism evidence="2 3">
    <name type="scientific">Hibiscus sabdariffa</name>
    <name type="common">roselle</name>
    <dbReference type="NCBI Taxonomy" id="183260"/>
    <lineage>
        <taxon>Eukaryota</taxon>
        <taxon>Viridiplantae</taxon>
        <taxon>Streptophyta</taxon>
        <taxon>Embryophyta</taxon>
        <taxon>Tracheophyta</taxon>
        <taxon>Spermatophyta</taxon>
        <taxon>Magnoliopsida</taxon>
        <taxon>eudicotyledons</taxon>
        <taxon>Gunneridae</taxon>
        <taxon>Pentapetalae</taxon>
        <taxon>rosids</taxon>
        <taxon>malvids</taxon>
        <taxon>Malvales</taxon>
        <taxon>Malvaceae</taxon>
        <taxon>Malvoideae</taxon>
        <taxon>Hibiscus</taxon>
    </lineage>
</organism>
<accession>A0ABR2D9F8</accession>
<reference evidence="2 3" key="1">
    <citation type="journal article" date="2024" name="G3 (Bethesda)">
        <title>Genome assembly of Hibiscus sabdariffa L. provides insights into metabolisms of medicinal natural products.</title>
        <authorList>
            <person name="Kim T."/>
        </authorList>
    </citation>
    <scope>NUCLEOTIDE SEQUENCE [LARGE SCALE GENOMIC DNA]</scope>
    <source>
        <strain evidence="2">TK-2024</strain>
        <tissue evidence="2">Old leaves</tissue>
    </source>
</reference>
<evidence type="ECO:0000313" key="2">
    <source>
        <dbReference type="EMBL" id="KAK8532622.1"/>
    </source>
</evidence>